<reference evidence="1 2" key="1">
    <citation type="submission" date="2015-01" db="EMBL/GenBank/DDBJ databases">
        <title>Evolution of Trichinella species and genotypes.</title>
        <authorList>
            <person name="Korhonen P.K."/>
            <person name="Edoardo P."/>
            <person name="Giuseppe L.R."/>
            <person name="Gasser R.B."/>
        </authorList>
    </citation>
    <scope>NUCLEOTIDE SEQUENCE [LARGE SCALE GENOMIC DNA]</scope>
    <source>
        <strain evidence="1">ISS2496</strain>
    </source>
</reference>
<organism evidence="1 2">
    <name type="scientific">Trichinella patagoniensis</name>
    <dbReference type="NCBI Taxonomy" id="990121"/>
    <lineage>
        <taxon>Eukaryota</taxon>
        <taxon>Metazoa</taxon>
        <taxon>Ecdysozoa</taxon>
        <taxon>Nematoda</taxon>
        <taxon>Enoplea</taxon>
        <taxon>Dorylaimia</taxon>
        <taxon>Trichinellida</taxon>
        <taxon>Trichinellidae</taxon>
        <taxon>Trichinella</taxon>
    </lineage>
</organism>
<evidence type="ECO:0000313" key="2">
    <source>
        <dbReference type="Proteomes" id="UP000054783"/>
    </source>
</evidence>
<comment type="caution">
    <text evidence="1">The sequence shown here is derived from an EMBL/GenBank/DDBJ whole genome shotgun (WGS) entry which is preliminary data.</text>
</comment>
<evidence type="ECO:0000313" key="1">
    <source>
        <dbReference type="EMBL" id="KRY09591.1"/>
    </source>
</evidence>
<keyword evidence="2" id="KW-1185">Reference proteome</keyword>
<protein>
    <submittedName>
        <fullName evidence="1">Uncharacterized protein</fullName>
    </submittedName>
</protein>
<sequence>MIKVMVSAENEISSSNFEKRFNALIAYMKSIHLVGAVQHADSILVTSNGNFQVFQLFPANECHSIMLPLLSSVKTSKSTCCQMQKIHPSVM</sequence>
<name>A0A0V0ZAM2_9BILA</name>
<accession>A0A0V0ZAM2</accession>
<dbReference type="OrthoDB" id="10319152at2759"/>
<proteinExistence type="predicted"/>
<gene>
    <name evidence="1" type="ORF">T12_7144</name>
</gene>
<dbReference type="AlphaFoldDB" id="A0A0V0ZAM2"/>
<dbReference type="Proteomes" id="UP000054783">
    <property type="component" value="Unassembled WGS sequence"/>
</dbReference>
<dbReference type="EMBL" id="JYDQ01000267">
    <property type="protein sequence ID" value="KRY09591.1"/>
    <property type="molecule type" value="Genomic_DNA"/>
</dbReference>